<dbReference type="Proteomes" id="UP000013548">
    <property type="component" value="Chromosome"/>
</dbReference>
<dbReference type="EMBL" id="CP005386">
    <property type="protein sequence ID" value="AGL27326.1"/>
    <property type="molecule type" value="Genomic_DNA"/>
</dbReference>
<accession>R4MHB2</accession>
<proteinExistence type="predicted"/>
<organism evidence="1 2">
    <name type="scientific">Mycobacterium tuberculosis CAS/NITR204</name>
    <dbReference type="NCBI Taxonomy" id="1310114"/>
    <lineage>
        <taxon>Bacteria</taxon>
        <taxon>Bacillati</taxon>
        <taxon>Actinomycetota</taxon>
        <taxon>Actinomycetes</taxon>
        <taxon>Mycobacteriales</taxon>
        <taxon>Mycobacteriaceae</taxon>
        <taxon>Mycobacterium</taxon>
        <taxon>Mycobacterium tuberculosis complex</taxon>
    </lineage>
</organism>
<dbReference type="AlphaFoldDB" id="R4MHB2"/>
<dbReference type="HOGENOM" id="CLU_1633590_0_0_11"/>
<gene>
    <name evidence="1" type="ORF">J113_13015</name>
</gene>
<dbReference type="PATRIC" id="fig|1310114.3.peg.2735"/>
<dbReference type="KEGG" id="mtuc:J113_13015"/>
<sequence>MADYRVDAGISKRGLDPAQCSSAAGGDRCAVLLEEPGGRPRQPVADDAQGGQIDAETLIADHTDVCGECNTALVDTEGMPHRTGAEARIGECVGPAYRHGLGLGESGGVHDGADDGVDALCLQLGDRGRGKRCGCHGSHSAARISSRGYARQASLRCSRELA</sequence>
<name>R4MHB2_MYCTX</name>
<evidence type="ECO:0000313" key="2">
    <source>
        <dbReference type="Proteomes" id="UP000013548"/>
    </source>
</evidence>
<protein>
    <submittedName>
        <fullName evidence="1">Uncharacterized protein</fullName>
    </submittedName>
</protein>
<dbReference type="BioCyc" id="MTUB1310114:G13A2-1892-MONOMER"/>
<evidence type="ECO:0000313" key="1">
    <source>
        <dbReference type="EMBL" id="AGL27326.1"/>
    </source>
</evidence>
<reference evidence="1 2" key="1">
    <citation type="journal article" date="2013" name="Genome Announc.">
        <title>Whole-Genome Sequences of Four Clinical Isolates of Mycobacterium tuberculosis from Tamil Nadu, South India.</title>
        <authorList>
            <person name="Narayanan S."/>
            <person name="Deshpande U."/>
        </authorList>
    </citation>
    <scope>NUCLEOTIDE SEQUENCE [LARGE SCALE GENOMIC DNA]</scope>
    <source>
        <strain evidence="1 2">CAS/NITR204</strain>
    </source>
</reference>